<dbReference type="AlphaFoldDB" id="A0A4P9Y8D7"/>
<evidence type="ECO:0000313" key="4">
    <source>
        <dbReference type="Proteomes" id="UP000267251"/>
    </source>
</evidence>
<feature type="transmembrane region" description="Helical" evidence="2">
    <location>
        <begin position="916"/>
        <end position="943"/>
    </location>
</feature>
<dbReference type="EMBL" id="KZ987732">
    <property type="protein sequence ID" value="RKP15426.1"/>
    <property type="molecule type" value="Genomic_DNA"/>
</dbReference>
<evidence type="ECO:0000256" key="1">
    <source>
        <dbReference type="SAM" id="MobiDB-lite"/>
    </source>
</evidence>
<dbReference type="InterPro" id="IPR023298">
    <property type="entry name" value="ATPase_P-typ_TM_dom_sf"/>
</dbReference>
<name>A0A4P9Y8D7_9FUNG</name>
<proteinExistence type="predicted"/>
<feature type="transmembrane region" description="Helical" evidence="2">
    <location>
        <begin position="964"/>
        <end position="987"/>
    </location>
</feature>
<feature type="transmembrane region" description="Helical" evidence="2">
    <location>
        <begin position="249"/>
        <end position="272"/>
    </location>
</feature>
<dbReference type="SUPFAM" id="SSF81665">
    <property type="entry name" value="Calcium ATPase, transmembrane domain M"/>
    <property type="match status" value="1"/>
</dbReference>
<organism evidence="3 4">
    <name type="scientific">Piptocephalis cylindrospora</name>
    <dbReference type="NCBI Taxonomy" id="1907219"/>
    <lineage>
        <taxon>Eukaryota</taxon>
        <taxon>Fungi</taxon>
        <taxon>Fungi incertae sedis</taxon>
        <taxon>Zoopagomycota</taxon>
        <taxon>Zoopagomycotina</taxon>
        <taxon>Zoopagomycetes</taxon>
        <taxon>Zoopagales</taxon>
        <taxon>Piptocephalidaceae</taxon>
        <taxon>Piptocephalis</taxon>
    </lineage>
</organism>
<keyword evidence="2" id="KW-0472">Membrane</keyword>
<feature type="region of interest" description="Disordered" evidence="1">
    <location>
        <begin position="708"/>
        <end position="747"/>
    </location>
</feature>
<protein>
    <recommendedName>
        <fullName evidence="5">Cation-transporting P-type ATPase C-terminal domain-containing protein</fullName>
    </recommendedName>
</protein>
<dbReference type="InterPro" id="IPR039720">
    <property type="entry name" value="TMEM94"/>
</dbReference>
<gene>
    <name evidence="3" type="ORF">BJ684DRAFT_14315</name>
</gene>
<dbReference type="Proteomes" id="UP000267251">
    <property type="component" value="Unassembled WGS sequence"/>
</dbReference>
<dbReference type="PANTHER" id="PTHR13219:SF6">
    <property type="entry name" value="TRANSMEMBRANE PROTEIN 94"/>
    <property type="match status" value="1"/>
</dbReference>
<dbReference type="PANTHER" id="PTHR13219">
    <property type="entry name" value="TRANSMEMBRANE PROTEIN 94"/>
    <property type="match status" value="1"/>
</dbReference>
<feature type="transmembrane region" description="Helical" evidence="2">
    <location>
        <begin position="1055"/>
        <end position="1077"/>
    </location>
</feature>
<accession>A0A4P9Y8D7</accession>
<dbReference type="Gene3D" id="1.20.1110.10">
    <property type="entry name" value="Calcium-transporting ATPase, transmembrane domain"/>
    <property type="match status" value="1"/>
</dbReference>
<evidence type="ECO:0000256" key="2">
    <source>
        <dbReference type="SAM" id="Phobius"/>
    </source>
</evidence>
<keyword evidence="2" id="KW-1133">Transmembrane helix</keyword>
<feature type="transmembrane region" description="Helical" evidence="2">
    <location>
        <begin position="1021"/>
        <end position="1043"/>
    </location>
</feature>
<evidence type="ECO:0008006" key="5">
    <source>
        <dbReference type="Google" id="ProtNLM"/>
    </source>
</evidence>
<dbReference type="OrthoDB" id="5568754at2759"/>
<keyword evidence="2" id="KW-0812">Transmembrane</keyword>
<keyword evidence="4" id="KW-1185">Reference proteome</keyword>
<reference evidence="4" key="1">
    <citation type="journal article" date="2018" name="Nat. Microbiol.">
        <title>Leveraging single-cell genomics to expand the fungal tree of life.</title>
        <authorList>
            <person name="Ahrendt S.R."/>
            <person name="Quandt C.A."/>
            <person name="Ciobanu D."/>
            <person name="Clum A."/>
            <person name="Salamov A."/>
            <person name="Andreopoulos B."/>
            <person name="Cheng J.F."/>
            <person name="Woyke T."/>
            <person name="Pelin A."/>
            <person name="Henrissat B."/>
            <person name="Reynolds N.K."/>
            <person name="Benny G.L."/>
            <person name="Smith M.E."/>
            <person name="James T.Y."/>
            <person name="Grigoriev I.V."/>
        </authorList>
    </citation>
    <scope>NUCLEOTIDE SEQUENCE [LARGE SCALE GENOMIC DNA]</scope>
</reference>
<feature type="transmembrane region" description="Helical" evidence="2">
    <location>
        <begin position="1089"/>
        <end position="1108"/>
    </location>
</feature>
<sequence length="1141" mass="125747">MPSKTDSPQGYGLDSVEATSRLCAAITQVLPAPTTYASRLTGNVRALVRPDTLLLLLASGVFLAQGCLTSPSLSPDNQTGNILTGAFTLTLLAARILFLPPEEDTVGLISLKMHRLVHRLRTHGMARAEDGLFAALAPAQKAHIVLTLRDRILQPLPTHLLVPDDVVQLFIGQVAPVDLVGLEEMEGVVLEEGDRFTALHVTSNFSYEKPIKALFRVVAPNPPVAQEIKGALEAARSRPNPPSATQHQIFVRLWGAYLTTAIWALAFLAGILRLVCTSSPSSSEATSTRSFYLLAYYPVLAVSPLLLLRFSILSSAVRAYATARVLTLFHALSESQEEFRDDDSDDAFDAEGAPPTKEVHIDERRVWREVFRHGLWESQNAPFPEQWIVMNPEGEATSLEVRPGYGPRGRWTLDEDGDWQGGMDGLRPLGLACHLTSSHLACPHHRPPGGLSMQRFLTGEGSRELCGRLGIFSIEEGINARQVCLCDFAKAVGIAPGLSQGFVRQVESMWLTNQGTEARMTSWSLQGSHSEDREGWKQHFLQGDPSLILAKCTDYWSGSGINGLDDPLAGKEGEAIEGEGARASLKDIIRKATMVDRTCVALAYRPCPFGGMEDEMKSKDLVIIPEEEEEEKRKGEDGEELGGWVFLGFVVFCDVIKPDVCDFLQDLGVAGIRFVYFSPFEERRSKAFADRLGLETDWNTCIRLRDPTAGSAHDEDEGGGEGNDGVEGTKEREEDMNSGTAHTFPSHHVDVERLQGRAPEFHEMSVLPNRGSIDRGASVKYNEDGESDEEEDWAQTEEYWDERSKARLPQGIEEIRRHIAEVDDIPLQISLFAESNAKRSEGMMQILQEEGEVILCIGSTLNPAHTILFSVGCLGVGVEPFRRRIRAGGLAPATGSRAGIVIGEGRRLVGALQQAMLFACGVVWLSIVPVPLLAVSSLGTEDVEVIKHMPRKNKGHLGQKKRLMLLWTGRFLISVLLGCLTYILALYSLMGHPSDILSQCDDQGMCEVDLGHREALRKAQLYTFAVLLFHLLIISSTFTTRLVSLISSPPYRNGAWMAAATLSILLSAALILPLYFLDRENVSAPTPPLSWYVHVVSWVPPVLLVLPLEEIVKALDARAFRKWQRRRKLEFNTKLGMHSPV</sequence>
<feature type="transmembrane region" description="Helical" evidence="2">
    <location>
        <begin position="293"/>
        <end position="312"/>
    </location>
</feature>
<evidence type="ECO:0000313" key="3">
    <source>
        <dbReference type="EMBL" id="RKP15426.1"/>
    </source>
</evidence>